<dbReference type="InterPro" id="IPR036869">
    <property type="entry name" value="J_dom_sf"/>
</dbReference>
<dbReference type="InterPro" id="IPR001305">
    <property type="entry name" value="HSP_DnaJ_Cys-rich_dom"/>
</dbReference>
<dbReference type="InterPro" id="IPR018253">
    <property type="entry name" value="DnaJ_domain_CS"/>
</dbReference>
<dbReference type="Gene3D" id="1.10.287.110">
    <property type="entry name" value="DnaJ domain"/>
    <property type="match status" value="1"/>
</dbReference>
<keyword evidence="1 6" id="KW-0479">Metal-binding</keyword>
<keyword evidence="8" id="KW-0472">Membrane</keyword>
<dbReference type="CDD" id="cd10747">
    <property type="entry name" value="DnaJ_C"/>
    <property type="match status" value="1"/>
</dbReference>
<dbReference type="PANTHER" id="PTHR43096:SF26">
    <property type="entry name" value="CR-TYPE DOMAIN-CONTAINING PROTEIN"/>
    <property type="match status" value="1"/>
</dbReference>
<dbReference type="EMBL" id="CAUOFW020003225">
    <property type="protein sequence ID" value="CAK9158630.1"/>
    <property type="molecule type" value="Genomic_DNA"/>
</dbReference>
<protein>
    <submittedName>
        <fullName evidence="11">Uncharacterized protein</fullName>
    </submittedName>
</protein>
<keyword evidence="8" id="KW-1133">Transmembrane helix</keyword>
<evidence type="ECO:0000256" key="2">
    <source>
        <dbReference type="ARBA" id="ARBA00022737"/>
    </source>
</evidence>
<proteinExistence type="inferred from homology"/>
<feature type="transmembrane region" description="Helical" evidence="8">
    <location>
        <begin position="563"/>
        <end position="587"/>
    </location>
</feature>
<evidence type="ECO:0000313" key="11">
    <source>
        <dbReference type="EMBL" id="CAK9158630.1"/>
    </source>
</evidence>
<sequence length="611" mass="66600">MSLIKTHHFFGGINPTTISLSTKKLRPISSSLVPLNPLGFSNSFPTLKLLYTAPISPSLNPTRRRFNPIIRAASVSAKGSDYYSVLNVSRNATLQEIKSSYRQLARKYHPDMNKGPGSEEKFKEISAAYEVLSDDEKRSLYDRFGKAGLQGAYDGSGSGSRGVDPFEVFDAFFGESNGLFGGRGEPGGINFNFRSKGSQSLDIRYDLFLSFEQSIFGGEQDIEVSCFEPCDNCGGTGAKSSSCVKSCTDCGGRGGVAKTQKTPFGLMTQVSTCSKCGGDGKMIIDHCRSCGGKGLLQSKRSIKVVIPPGVNNGATMQVQGEGNFDKKRGISGDLYLVLHVQEKHGIWRDGLNLYSEVKLDFTEAILGTVVKVSSWTAEERRKALLVECPCSIVDLLAKSNVPMVDLRDKSNVHTHVWSPLALVETIEGLRDLQIPSGIQPGDTVKMSYMGVPDISKPSVRGHHHFIVNVQIPQNLSDEECALVEKLSSLRAASCKENSVISDDSPKANLDKGNRNHASSHGSKRGASLWSSIKDFLGRRQPGKGFASLSTETSAMCSRPLPSFPLMISISTVLIVACVLTLVSKIGYCTLLPRKKRIKHDPRYAKTRRERH</sequence>
<feature type="domain" description="J" evidence="9">
    <location>
        <begin position="81"/>
        <end position="145"/>
    </location>
</feature>
<feature type="region of interest" description="Disordered" evidence="7">
    <location>
        <begin position="499"/>
        <end position="525"/>
    </location>
</feature>
<comment type="caution">
    <text evidence="11">The sequence shown here is derived from an EMBL/GenBank/DDBJ whole genome shotgun (WGS) entry which is preliminary data.</text>
</comment>
<dbReference type="SUPFAM" id="SSF46565">
    <property type="entry name" value="Chaperone J-domain"/>
    <property type="match status" value="1"/>
</dbReference>
<dbReference type="InterPro" id="IPR036410">
    <property type="entry name" value="HSP_DnaJ_Cys-rich_dom_sf"/>
</dbReference>
<evidence type="ECO:0000256" key="3">
    <source>
        <dbReference type="ARBA" id="ARBA00022771"/>
    </source>
</evidence>
<evidence type="ECO:0000256" key="6">
    <source>
        <dbReference type="PROSITE-ProRule" id="PRU00546"/>
    </source>
</evidence>
<dbReference type="PROSITE" id="PS50076">
    <property type="entry name" value="DNAJ_2"/>
    <property type="match status" value="1"/>
</dbReference>
<evidence type="ECO:0000256" key="7">
    <source>
        <dbReference type="SAM" id="MobiDB-lite"/>
    </source>
</evidence>
<dbReference type="InterPro" id="IPR012724">
    <property type="entry name" value="DnaJ"/>
</dbReference>
<dbReference type="GO" id="GO:0008270">
    <property type="term" value="F:zinc ion binding"/>
    <property type="evidence" value="ECO:0007669"/>
    <property type="project" value="UniProtKB-KW"/>
</dbReference>
<keyword evidence="5" id="KW-0143">Chaperone</keyword>
<dbReference type="PANTHER" id="PTHR43096">
    <property type="entry name" value="DNAJ HOMOLOG 1, MITOCHONDRIAL-RELATED"/>
    <property type="match status" value="1"/>
</dbReference>
<dbReference type="InterPro" id="IPR001623">
    <property type="entry name" value="DnaJ_domain"/>
</dbReference>
<dbReference type="CDD" id="cd06257">
    <property type="entry name" value="DnaJ"/>
    <property type="match status" value="1"/>
</dbReference>
<dbReference type="SUPFAM" id="SSF49493">
    <property type="entry name" value="HSP40/DnaJ peptide-binding domain"/>
    <property type="match status" value="2"/>
</dbReference>
<dbReference type="InterPro" id="IPR008971">
    <property type="entry name" value="HSP40/DnaJ_pept-bd"/>
</dbReference>
<evidence type="ECO:0000256" key="4">
    <source>
        <dbReference type="ARBA" id="ARBA00022833"/>
    </source>
</evidence>
<feature type="compositionally biased region" description="Basic and acidic residues" evidence="7">
    <location>
        <begin position="503"/>
        <end position="513"/>
    </location>
</feature>
<dbReference type="InterPro" id="IPR002939">
    <property type="entry name" value="DnaJ_C"/>
</dbReference>
<name>A0ABC8SNB8_9AQUA</name>
<dbReference type="SMART" id="SM00271">
    <property type="entry name" value="DnaJ"/>
    <property type="match status" value="1"/>
</dbReference>
<dbReference type="AlphaFoldDB" id="A0ABC8SNB8"/>
<dbReference type="FunFam" id="1.10.287.110:FF:000037">
    <property type="entry name" value="Chaperone protein dnaJ A6 chloroplastic"/>
    <property type="match status" value="1"/>
</dbReference>
<dbReference type="PROSITE" id="PS51188">
    <property type="entry name" value="ZF_CR"/>
    <property type="match status" value="1"/>
</dbReference>
<dbReference type="FunFam" id="2.10.230.10:FF:000002">
    <property type="entry name" value="Molecular chaperone DnaJ"/>
    <property type="match status" value="1"/>
</dbReference>
<dbReference type="Gene3D" id="2.10.230.10">
    <property type="entry name" value="Heat shock protein DnaJ, cysteine-rich domain"/>
    <property type="match status" value="1"/>
</dbReference>
<evidence type="ECO:0000259" key="10">
    <source>
        <dbReference type="PROSITE" id="PS51188"/>
    </source>
</evidence>
<reference evidence="11 12" key="1">
    <citation type="submission" date="2024-02" db="EMBL/GenBank/DDBJ databases">
        <authorList>
            <person name="Vignale AGUSTIN F."/>
            <person name="Sosa J E."/>
            <person name="Modenutti C."/>
        </authorList>
    </citation>
    <scope>NUCLEOTIDE SEQUENCE [LARGE SCALE GENOMIC DNA]</scope>
</reference>
<evidence type="ECO:0000313" key="12">
    <source>
        <dbReference type="Proteomes" id="UP001642360"/>
    </source>
</evidence>
<gene>
    <name evidence="11" type="ORF">ILEXP_LOCUS27298</name>
</gene>
<dbReference type="HAMAP" id="MF_01152">
    <property type="entry name" value="DnaJ"/>
    <property type="match status" value="1"/>
</dbReference>
<dbReference type="PRINTS" id="PR00625">
    <property type="entry name" value="JDOMAIN"/>
</dbReference>
<dbReference type="Pfam" id="PF00226">
    <property type="entry name" value="DnaJ"/>
    <property type="match status" value="1"/>
</dbReference>
<feature type="zinc finger region" description="CR-type" evidence="6">
    <location>
        <begin position="217"/>
        <end position="299"/>
    </location>
</feature>
<evidence type="ECO:0000256" key="1">
    <source>
        <dbReference type="ARBA" id="ARBA00022723"/>
    </source>
</evidence>
<feature type="domain" description="CR-type" evidence="10">
    <location>
        <begin position="217"/>
        <end position="299"/>
    </location>
</feature>
<keyword evidence="2" id="KW-0677">Repeat</keyword>
<dbReference type="SUPFAM" id="SSF57938">
    <property type="entry name" value="DnaJ/Hsp40 cysteine-rich domain"/>
    <property type="match status" value="1"/>
</dbReference>
<evidence type="ECO:0000256" key="5">
    <source>
        <dbReference type="ARBA" id="ARBA00023186"/>
    </source>
</evidence>
<keyword evidence="3 6" id="KW-0863">Zinc-finger</keyword>
<dbReference type="Gene3D" id="2.60.260.20">
    <property type="entry name" value="Urease metallochaperone UreE, N-terminal domain"/>
    <property type="match status" value="2"/>
</dbReference>
<keyword evidence="12" id="KW-1185">Reference proteome</keyword>
<dbReference type="PROSITE" id="PS00636">
    <property type="entry name" value="DNAJ_1"/>
    <property type="match status" value="1"/>
</dbReference>
<evidence type="ECO:0000259" key="9">
    <source>
        <dbReference type="PROSITE" id="PS50076"/>
    </source>
</evidence>
<keyword evidence="8" id="KW-0812">Transmembrane</keyword>
<dbReference type="Pfam" id="PF00684">
    <property type="entry name" value="DnaJ_CXXCXGXG"/>
    <property type="match status" value="1"/>
</dbReference>
<dbReference type="Proteomes" id="UP001642360">
    <property type="component" value="Unassembled WGS sequence"/>
</dbReference>
<dbReference type="Pfam" id="PF01556">
    <property type="entry name" value="DnaJ_C"/>
    <property type="match status" value="1"/>
</dbReference>
<accession>A0ABC8SNB8</accession>
<organism evidence="11 12">
    <name type="scientific">Ilex paraguariensis</name>
    <name type="common">yerba mate</name>
    <dbReference type="NCBI Taxonomy" id="185542"/>
    <lineage>
        <taxon>Eukaryota</taxon>
        <taxon>Viridiplantae</taxon>
        <taxon>Streptophyta</taxon>
        <taxon>Embryophyta</taxon>
        <taxon>Tracheophyta</taxon>
        <taxon>Spermatophyta</taxon>
        <taxon>Magnoliopsida</taxon>
        <taxon>eudicotyledons</taxon>
        <taxon>Gunneridae</taxon>
        <taxon>Pentapetalae</taxon>
        <taxon>asterids</taxon>
        <taxon>campanulids</taxon>
        <taxon>Aquifoliales</taxon>
        <taxon>Aquifoliaceae</taxon>
        <taxon>Ilex</taxon>
    </lineage>
</organism>
<evidence type="ECO:0000256" key="8">
    <source>
        <dbReference type="SAM" id="Phobius"/>
    </source>
</evidence>
<keyword evidence="4 6" id="KW-0862">Zinc</keyword>
<dbReference type="CDD" id="cd10719">
    <property type="entry name" value="DnaJ_zf"/>
    <property type="match status" value="1"/>
</dbReference>